<evidence type="ECO:0000256" key="2">
    <source>
        <dbReference type="ARBA" id="ARBA00022692"/>
    </source>
</evidence>
<feature type="transmembrane region" description="Helical" evidence="6">
    <location>
        <begin position="107"/>
        <end position="128"/>
    </location>
</feature>
<evidence type="ECO:0000313" key="7">
    <source>
        <dbReference type="EMBL" id="KAK2572245.1"/>
    </source>
</evidence>
<evidence type="ECO:0000256" key="1">
    <source>
        <dbReference type="ARBA" id="ARBA00004141"/>
    </source>
</evidence>
<evidence type="ECO:0000256" key="3">
    <source>
        <dbReference type="ARBA" id="ARBA00022989"/>
    </source>
</evidence>
<feature type="transmembrane region" description="Helical" evidence="6">
    <location>
        <begin position="15"/>
        <end position="34"/>
    </location>
</feature>
<feature type="transmembrane region" description="Helical" evidence="6">
    <location>
        <begin position="327"/>
        <end position="344"/>
    </location>
</feature>
<feature type="transmembrane region" description="Helical" evidence="6">
    <location>
        <begin position="75"/>
        <end position="95"/>
    </location>
</feature>
<dbReference type="PANTHER" id="PTHR23507">
    <property type="entry name" value="ZGC:174356"/>
    <property type="match status" value="1"/>
</dbReference>
<reference evidence="7" key="2">
    <citation type="journal article" date="2023" name="Science">
        <title>Genomic signatures of disease resistance in endangered staghorn corals.</title>
        <authorList>
            <person name="Vollmer S.V."/>
            <person name="Selwyn J.D."/>
            <person name="Despard B.A."/>
            <person name="Roesel C.L."/>
        </authorList>
    </citation>
    <scope>NUCLEOTIDE SEQUENCE</scope>
    <source>
        <strain evidence="7">K2</strain>
    </source>
</reference>
<feature type="transmembrane region" description="Helical" evidence="6">
    <location>
        <begin position="259"/>
        <end position="276"/>
    </location>
</feature>
<dbReference type="Pfam" id="PF07690">
    <property type="entry name" value="MFS_1"/>
    <property type="match status" value="1"/>
</dbReference>
<feature type="transmembrane region" description="Helical" evidence="6">
    <location>
        <begin position="350"/>
        <end position="372"/>
    </location>
</feature>
<feature type="transmembrane region" description="Helical" evidence="6">
    <location>
        <begin position="296"/>
        <end position="315"/>
    </location>
</feature>
<accession>A0AAD9R3P6</accession>
<feature type="transmembrane region" description="Helical" evidence="6">
    <location>
        <begin position="384"/>
        <end position="403"/>
    </location>
</feature>
<keyword evidence="2 6" id="KW-0812">Transmembrane</keyword>
<keyword evidence="3 6" id="KW-1133">Transmembrane helix</keyword>
<feature type="transmembrane region" description="Helical" evidence="6">
    <location>
        <begin position="140"/>
        <end position="160"/>
    </location>
</feature>
<evidence type="ECO:0000256" key="5">
    <source>
        <dbReference type="SAM" id="MobiDB-lite"/>
    </source>
</evidence>
<feature type="region of interest" description="Disordered" evidence="5">
    <location>
        <begin position="458"/>
        <end position="496"/>
    </location>
</feature>
<organism evidence="7 8">
    <name type="scientific">Acropora cervicornis</name>
    <name type="common">Staghorn coral</name>
    <dbReference type="NCBI Taxonomy" id="6130"/>
    <lineage>
        <taxon>Eukaryota</taxon>
        <taxon>Metazoa</taxon>
        <taxon>Cnidaria</taxon>
        <taxon>Anthozoa</taxon>
        <taxon>Hexacorallia</taxon>
        <taxon>Scleractinia</taxon>
        <taxon>Astrocoeniina</taxon>
        <taxon>Acroporidae</taxon>
        <taxon>Acropora</taxon>
    </lineage>
</organism>
<dbReference type="GO" id="GO:0022857">
    <property type="term" value="F:transmembrane transporter activity"/>
    <property type="evidence" value="ECO:0007669"/>
    <property type="project" value="InterPro"/>
</dbReference>
<dbReference type="Gene3D" id="1.20.1250.20">
    <property type="entry name" value="MFS general substrate transporter like domains"/>
    <property type="match status" value="1"/>
</dbReference>
<keyword evidence="4 6" id="KW-0472">Membrane</keyword>
<dbReference type="PANTHER" id="PTHR23507:SF1">
    <property type="entry name" value="FI18259P1-RELATED"/>
    <property type="match status" value="1"/>
</dbReference>
<dbReference type="InterPro" id="IPR011701">
    <property type="entry name" value="MFS"/>
</dbReference>
<dbReference type="InterPro" id="IPR036259">
    <property type="entry name" value="MFS_trans_sf"/>
</dbReference>
<dbReference type="GO" id="GO:0016020">
    <property type="term" value="C:membrane"/>
    <property type="evidence" value="ECO:0007669"/>
    <property type="project" value="UniProtKB-SubCell"/>
</dbReference>
<comment type="caution">
    <text evidence="7">The sequence shown here is derived from an EMBL/GenBank/DDBJ whole genome shotgun (WGS) entry which is preliminary data.</text>
</comment>
<feature type="transmembrane region" description="Helical" evidence="6">
    <location>
        <begin position="415"/>
        <end position="437"/>
    </location>
</feature>
<name>A0AAD9R3P6_ACRCE</name>
<proteinExistence type="predicted"/>
<dbReference type="EMBL" id="JARQWQ010000004">
    <property type="protein sequence ID" value="KAK2572245.1"/>
    <property type="molecule type" value="Genomic_DNA"/>
</dbReference>
<protein>
    <submittedName>
        <fullName evidence="7">Proton-coupled folate transporter</fullName>
    </submittedName>
</protein>
<gene>
    <name evidence="7" type="ORF">P5673_002462</name>
</gene>
<dbReference type="AlphaFoldDB" id="A0AAD9R3P6"/>
<keyword evidence="8" id="KW-1185">Reference proteome</keyword>
<evidence type="ECO:0000256" key="4">
    <source>
        <dbReference type="ARBA" id="ARBA00023136"/>
    </source>
</evidence>
<sequence length="496" mass="54810">MATNWRQLLTVEPVMFFYAYGLFMALPVFQQYIYHRLSEEHHFPYNFKEQTSSCGSSLNESMEKLERKVQSSASYVQLGVVMFSTFPSIVMTLFMGGWTDKVGRRPALIMPLLGSALDAAVVLTVMYAKLPVYCLFIGSFIHGVCGYYTTILLACLAYIADTTERGHFAFRLGILEAIVFVGGMVAQLTSGFWIEKLGFTAPYWFMFGCEVFALIYAAVLVPESKCPSKEERAKLFSFDNLKSSWKVYKKAVGTKKRNLIILTFCCGITAIPIMSIRGVSSLFLLYSPLCFSPERVGYFSALQNSVYGVGGIATIKAFGMCLSHVNVARISILSYLGFLVYFGFSRTLLMVFLSPLIGILGGAVAPLIRAMMSEIVSSDDQGSLFSATSSMEVLFTYLGALLLNSLYAKSLKFNAPGFVFFLAAGILLLPLALTFCLKDLSMFKKGRKLINKASRYESITDEEDGREGQTGSPDSPYSDITGDDLHVIPSSEARSV</sequence>
<comment type="subcellular location">
    <subcellularLocation>
        <location evidence="1">Membrane</location>
        <topology evidence="1">Multi-pass membrane protein</topology>
    </subcellularLocation>
</comment>
<dbReference type="SUPFAM" id="SSF103473">
    <property type="entry name" value="MFS general substrate transporter"/>
    <property type="match status" value="1"/>
</dbReference>
<evidence type="ECO:0000256" key="6">
    <source>
        <dbReference type="SAM" id="Phobius"/>
    </source>
</evidence>
<feature type="transmembrane region" description="Helical" evidence="6">
    <location>
        <begin position="172"/>
        <end position="194"/>
    </location>
</feature>
<evidence type="ECO:0000313" key="8">
    <source>
        <dbReference type="Proteomes" id="UP001249851"/>
    </source>
</evidence>
<dbReference type="Proteomes" id="UP001249851">
    <property type="component" value="Unassembled WGS sequence"/>
</dbReference>
<feature type="transmembrane region" description="Helical" evidence="6">
    <location>
        <begin position="200"/>
        <end position="221"/>
    </location>
</feature>
<reference evidence="7" key="1">
    <citation type="journal article" date="2023" name="G3 (Bethesda)">
        <title>Whole genome assembly and annotation of the endangered Caribbean coral Acropora cervicornis.</title>
        <authorList>
            <person name="Selwyn J.D."/>
            <person name="Vollmer S.V."/>
        </authorList>
    </citation>
    <scope>NUCLEOTIDE SEQUENCE</scope>
    <source>
        <strain evidence="7">K2</strain>
    </source>
</reference>